<organism evidence="1 3">
    <name type="scientific">Medicago truncatula</name>
    <name type="common">Barrel medic</name>
    <name type="synonym">Medicago tribuloides</name>
    <dbReference type="NCBI Taxonomy" id="3880"/>
    <lineage>
        <taxon>Eukaryota</taxon>
        <taxon>Viridiplantae</taxon>
        <taxon>Streptophyta</taxon>
        <taxon>Embryophyta</taxon>
        <taxon>Tracheophyta</taxon>
        <taxon>Spermatophyta</taxon>
        <taxon>Magnoliopsida</taxon>
        <taxon>eudicotyledons</taxon>
        <taxon>Gunneridae</taxon>
        <taxon>Pentapetalae</taxon>
        <taxon>rosids</taxon>
        <taxon>fabids</taxon>
        <taxon>Fabales</taxon>
        <taxon>Fabaceae</taxon>
        <taxon>Papilionoideae</taxon>
        <taxon>50 kb inversion clade</taxon>
        <taxon>NPAAA clade</taxon>
        <taxon>Hologalegina</taxon>
        <taxon>IRL clade</taxon>
        <taxon>Trifolieae</taxon>
        <taxon>Medicago</taxon>
    </lineage>
</organism>
<reference evidence="2" key="3">
    <citation type="submission" date="2015-04" db="UniProtKB">
        <authorList>
            <consortium name="EnsemblPlants"/>
        </authorList>
    </citation>
    <scope>IDENTIFICATION</scope>
    <source>
        <strain evidence="2">cv. Jemalong A17</strain>
    </source>
</reference>
<sequence>MTTNFHPVTYQSTRTHEPPLQILFNTCKLPIRRATIPSRRAYPTTLHSTTTHSTTPNNIYNNNSLNNIYNNNSLNNIYNSNNAVLFSTG</sequence>
<dbReference type="AlphaFoldDB" id="A0A072UAR2"/>
<reference evidence="1 3" key="2">
    <citation type="journal article" date="2014" name="BMC Genomics">
        <title>An improved genome release (version Mt4.0) for the model legume Medicago truncatula.</title>
        <authorList>
            <person name="Tang H."/>
            <person name="Krishnakumar V."/>
            <person name="Bidwell S."/>
            <person name="Rosen B."/>
            <person name="Chan A."/>
            <person name="Zhou S."/>
            <person name="Gentzbittel L."/>
            <person name="Childs K.L."/>
            <person name="Yandell M."/>
            <person name="Gundlach H."/>
            <person name="Mayer K.F."/>
            <person name="Schwartz D.C."/>
            <person name="Town C.D."/>
        </authorList>
    </citation>
    <scope>GENOME REANNOTATION</scope>
    <source>
        <strain evidence="1">A17</strain>
        <strain evidence="2 3">cv. Jemalong A17</strain>
    </source>
</reference>
<reference evidence="1 3" key="1">
    <citation type="journal article" date="2011" name="Nature">
        <title>The Medicago genome provides insight into the evolution of rhizobial symbioses.</title>
        <authorList>
            <person name="Young N.D."/>
            <person name="Debelle F."/>
            <person name="Oldroyd G.E."/>
            <person name="Geurts R."/>
            <person name="Cannon S.B."/>
            <person name="Udvardi M.K."/>
            <person name="Benedito V.A."/>
            <person name="Mayer K.F."/>
            <person name="Gouzy J."/>
            <person name="Schoof H."/>
            <person name="Van de Peer Y."/>
            <person name="Proost S."/>
            <person name="Cook D.R."/>
            <person name="Meyers B.C."/>
            <person name="Spannagl M."/>
            <person name="Cheung F."/>
            <person name="De Mita S."/>
            <person name="Krishnakumar V."/>
            <person name="Gundlach H."/>
            <person name="Zhou S."/>
            <person name="Mudge J."/>
            <person name="Bharti A.K."/>
            <person name="Murray J.D."/>
            <person name="Naoumkina M.A."/>
            <person name="Rosen B."/>
            <person name="Silverstein K.A."/>
            <person name="Tang H."/>
            <person name="Rombauts S."/>
            <person name="Zhao P.X."/>
            <person name="Zhou P."/>
            <person name="Barbe V."/>
            <person name="Bardou P."/>
            <person name="Bechner M."/>
            <person name="Bellec A."/>
            <person name="Berger A."/>
            <person name="Berges H."/>
            <person name="Bidwell S."/>
            <person name="Bisseling T."/>
            <person name="Choisne N."/>
            <person name="Couloux A."/>
            <person name="Denny R."/>
            <person name="Deshpande S."/>
            <person name="Dai X."/>
            <person name="Doyle J.J."/>
            <person name="Dudez A.M."/>
            <person name="Farmer A.D."/>
            <person name="Fouteau S."/>
            <person name="Franken C."/>
            <person name="Gibelin C."/>
            <person name="Gish J."/>
            <person name="Goldstein S."/>
            <person name="Gonzalez A.J."/>
            <person name="Green P.J."/>
            <person name="Hallab A."/>
            <person name="Hartog M."/>
            <person name="Hua A."/>
            <person name="Humphray S.J."/>
            <person name="Jeong D.H."/>
            <person name="Jing Y."/>
            <person name="Jocker A."/>
            <person name="Kenton S.M."/>
            <person name="Kim D.J."/>
            <person name="Klee K."/>
            <person name="Lai H."/>
            <person name="Lang C."/>
            <person name="Lin S."/>
            <person name="Macmil S.L."/>
            <person name="Magdelenat G."/>
            <person name="Matthews L."/>
            <person name="McCorrison J."/>
            <person name="Monaghan E.L."/>
            <person name="Mun J.H."/>
            <person name="Najar F.Z."/>
            <person name="Nicholson C."/>
            <person name="Noirot C."/>
            <person name="O'Bleness M."/>
            <person name="Paule C.R."/>
            <person name="Poulain J."/>
            <person name="Prion F."/>
            <person name="Qin B."/>
            <person name="Qu C."/>
            <person name="Retzel E.F."/>
            <person name="Riddle C."/>
            <person name="Sallet E."/>
            <person name="Samain S."/>
            <person name="Samson N."/>
            <person name="Sanders I."/>
            <person name="Saurat O."/>
            <person name="Scarpelli C."/>
            <person name="Schiex T."/>
            <person name="Segurens B."/>
            <person name="Severin A.J."/>
            <person name="Sherrier D.J."/>
            <person name="Shi R."/>
            <person name="Sims S."/>
            <person name="Singer S.R."/>
            <person name="Sinharoy S."/>
            <person name="Sterck L."/>
            <person name="Viollet A."/>
            <person name="Wang B.B."/>
            <person name="Wang K."/>
            <person name="Wang M."/>
            <person name="Wang X."/>
            <person name="Warfsmann J."/>
            <person name="Weissenbach J."/>
            <person name="White D.D."/>
            <person name="White J.D."/>
            <person name="Wiley G.B."/>
            <person name="Wincker P."/>
            <person name="Xing Y."/>
            <person name="Yang L."/>
            <person name="Yao Z."/>
            <person name="Ying F."/>
            <person name="Zhai J."/>
            <person name="Zhou L."/>
            <person name="Zuber A."/>
            <person name="Denarie J."/>
            <person name="Dixon R.A."/>
            <person name="May G.D."/>
            <person name="Schwartz D.C."/>
            <person name="Rogers J."/>
            <person name="Quetier F."/>
            <person name="Town C.D."/>
            <person name="Roe B.A."/>
        </authorList>
    </citation>
    <scope>NUCLEOTIDE SEQUENCE [LARGE SCALE GENOMIC DNA]</scope>
    <source>
        <strain evidence="1">A17</strain>
        <strain evidence="2 3">cv. Jemalong A17</strain>
    </source>
</reference>
<dbReference type="EMBL" id="CM001222">
    <property type="protein sequence ID" value="KEH26188.1"/>
    <property type="molecule type" value="Genomic_DNA"/>
</dbReference>
<dbReference type="Proteomes" id="UP000002051">
    <property type="component" value="Chromosome 6"/>
</dbReference>
<accession>A0A072UAR2</accession>
<evidence type="ECO:0000313" key="2">
    <source>
        <dbReference type="EnsemblPlants" id="KEH26188"/>
    </source>
</evidence>
<protein>
    <submittedName>
        <fullName evidence="1 2">Uncharacterized protein</fullName>
    </submittedName>
</protein>
<proteinExistence type="predicted"/>
<name>A0A072UAR2_MEDTR</name>
<evidence type="ECO:0000313" key="1">
    <source>
        <dbReference type="EMBL" id="KEH26188.1"/>
    </source>
</evidence>
<evidence type="ECO:0000313" key="3">
    <source>
        <dbReference type="Proteomes" id="UP000002051"/>
    </source>
</evidence>
<gene>
    <name evidence="1" type="ordered locus">MTR_6g046495</name>
</gene>
<dbReference type="HOGENOM" id="CLU_2458216_0_0_1"/>
<keyword evidence="3" id="KW-1185">Reference proteome</keyword>
<dbReference type="EnsemblPlants" id="KEH26188">
    <property type="protein sequence ID" value="KEH26188"/>
    <property type="gene ID" value="MTR_6g046495"/>
</dbReference>